<keyword evidence="2" id="KW-0378">Hydrolase</keyword>
<keyword evidence="4" id="KW-0255">Endonuclease</keyword>
<evidence type="ECO:0000313" key="5">
    <source>
        <dbReference type="Proteomes" id="UP001153069"/>
    </source>
</evidence>
<dbReference type="EMBL" id="CAICTM010001880">
    <property type="protein sequence ID" value="CAB9526759.1"/>
    <property type="molecule type" value="Genomic_DNA"/>
</dbReference>
<keyword evidence="3" id="KW-0732">Signal</keyword>
<keyword evidence="1" id="KW-0540">Nuclease</keyword>
<evidence type="ECO:0000256" key="3">
    <source>
        <dbReference type="SAM" id="SignalP"/>
    </source>
</evidence>
<dbReference type="PANTHER" id="PTHR33607:SF2">
    <property type="entry name" value="ENDONUCLEASE-1"/>
    <property type="match status" value="1"/>
</dbReference>
<reference evidence="4" key="1">
    <citation type="submission" date="2020-06" db="EMBL/GenBank/DDBJ databases">
        <authorList>
            <consortium name="Plant Systems Biology data submission"/>
        </authorList>
    </citation>
    <scope>NUCLEOTIDE SEQUENCE</scope>
    <source>
        <strain evidence="4">D6</strain>
    </source>
</reference>
<dbReference type="OrthoDB" id="423935at2759"/>
<dbReference type="GO" id="GO:0016787">
    <property type="term" value="F:hydrolase activity"/>
    <property type="evidence" value="ECO:0007669"/>
    <property type="project" value="UniProtKB-KW"/>
</dbReference>
<sequence length="508" mass="56330">MRRRLNAGSLLLGLASLLSVGIGQEEETAAPVDASLFKKDFDNCGRALFYTSLDPTTATKADFALIVKSQHRNVLNEEGVYQALIELDQTKGNPGTVDTIYSNQSMVARGYGKTDTWTRERLWPMTRGAVGGYASTDIHNNRPEETRITSIKREMLFGKCGTVEFADVCVRPAFTLGPSSTEQDGKIWLPPADKRGDIARALFYMQLRYGDEELDLRLTDCPPFNGKMAYLSQLLEWHADDPVDDNEFNRNTNACRYWQGNRNPFVDYPDLVAKFYGQPQAIEPNTRTYQSCLNVPTQAPTAEQNECSLLQPGDIFLLRIEIPGGLELYMTDNPWTGISFASVEGVIKLTVPSGGYKAGETFGFGPDLGKDQKWVREEGEFNIGTMGDSIFLYCHLGDSSIRPLVGYTNSNEWAKPGLDLEDYGSTLSALPDELKDVGSIALPHLDNYKYEGPDVAEKKDLQKYMMDPTNWRGNDDGLGDQGGSQMAATHWSAMLVSLFVAVAGYTLL</sequence>
<feature type="signal peptide" evidence="3">
    <location>
        <begin position="1"/>
        <end position="23"/>
    </location>
</feature>
<keyword evidence="5" id="KW-1185">Reference proteome</keyword>
<evidence type="ECO:0000313" key="4">
    <source>
        <dbReference type="EMBL" id="CAB9526759.1"/>
    </source>
</evidence>
<protein>
    <submittedName>
        <fullName evidence="4">Endonuclease I</fullName>
    </submittedName>
</protein>
<proteinExistence type="predicted"/>
<comment type="caution">
    <text evidence="4">The sequence shown here is derived from an EMBL/GenBank/DDBJ whole genome shotgun (WGS) entry which is preliminary data.</text>
</comment>
<name>A0A9N8EW94_9STRA</name>
<dbReference type="AlphaFoldDB" id="A0A9N8EW94"/>
<dbReference type="InterPro" id="IPR007346">
    <property type="entry name" value="Endonuclease-I"/>
</dbReference>
<organism evidence="4 5">
    <name type="scientific">Seminavis robusta</name>
    <dbReference type="NCBI Taxonomy" id="568900"/>
    <lineage>
        <taxon>Eukaryota</taxon>
        <taxon>Sar</taxon>
        <taxon>Stramenopiles</taxon>
        <taxon>Ochrophyta</taxon>
        <taxon>Bacillariophyta</taxon>
        <taxon>Bacillariophyceae</taxon>
        <taxon>Bacillariophycidae</taxon>
        <taxon>Naviculales</taxon>
        <taxon>Naviculaceae</taxon>
        <taxon>Seminavis</taxon>
    </lineage>
</organism>
<accession>A0A9N8EW94</accession>
<dbReference type="InterPro" id="IPR044925">
    <property type="entry name" value="His-Me_finger_sf"/>
</dbReference>
<gene>
    <name evidence="4" type="ORF">SEMRO_1882_G303400.1</name>
</gene>
<dbReference type="Proteomes" id="UP001153069">
    <property type="component" value="Unassembled WGS sequence"/>
</dbReference>
<evidence type="ECO:0000256" key="2">
    <source>
        <dbReference type="ARBA" id="ARBA00022801"/>
    </source>
</evidence>
<dbReference type="GO" id="GO:0004519">
    <property type="term" value="F:endonuclease activity"/>
    <property type="evidence" value="ECO:0007669"/>
    <property type="project" value="UniProtKB-KW"/>
</dbReference>
<feature type="chain" id="PRO_5040211793" evidence="3">
    <location>
        <begin position="24"/>
        <end position="508"/>
    </location>
</feature>
<dbReference type="Pfam" id="PF04231">
    <property type="entry name" value="Endonuclease_1"/>
    <property type="match status" value="1"/>
</dbReference>
<dbReference type="PANTHER" id="PTHR33607">
    <property type="entry name" value="ENDONUCLEASE-1"/>
    <property type="match status" value="1"/>
</dbReference>
<dbReference type="SUPFAM" id="SSF54060">
    <property type="entry name" value="His-Me finger endonucleases"/>
    <property type="match status" value="1"/>
</dbReference>
<evidence type="ECO:0000256" key="1">
    <source>
        <dbReference type="ARBA" id="ARBA00022722"/>
    </source>
</evidence>